<sequence>MRRSLAGEFDEPCFVRWKHPETRNRRVSSFQEGEGAKTTSVTSRQTREKSNSKALRARRSGGGDGHGGLAKPRWDSTTVPGSDIMTTQPNFLPRPPPSIPLHFRMPGHGQLTLTQPHDEPATDNAFVDRSPSIIVLYLRLPARFPGTRKSTSCASVTDGPVCSPIPEFIKAAQAPRHKSRTYTNSQEMAGDERPQKNVKNSPGWRNAWPRQNCVPGSALRNEELGKGTAAEGLQQRKMRLGRGGGGGQTPDPPCNRTGKGGGLRGCFKAPSPPGGAQFVDLSFPRRFKVVLPRASSTGSTTLASREAAAEHATARKHRKRKGPPARGAGRRPLAPSKEKVPVVLPGKTRQSGRGRAARQRGDAQRRALCKVTKASDVAVHRGRSGGRHLPLICGAGHARWASPPENSEACSQHAFLTDMINSGCCPRGGNMYTSGTIPIWPLYNGRRRRMARDRRDIL</sequence>
<keyword evidence="3" id="KW-1185">Reference proteome</keyword>
<dbReference type="EMBL" id="JABSTR010000006">
    <property type="protein sequence ID" value="KAH9374023.1"/>
    <property type="molecule type" value="Genomic_DNA"/>
</dbReference>
<feature type="compositionally biased region" description="Polar residues" evidence="1">
    <location>
        <begin position="27"/>
        <end position="44"/>
    </location>
</feature>
<feature type="region of interest" description="Disordered" evidence="1">
    <location>
        <begin position="17"/>
        <end position="95"/>
    </location>
</feature>
<feature type="region of interest" description="Disordered" evidence="1">
    <location>
        <begin position="173"/>
        <end position="211"/>
    </location>
</feature>
<reference evidence="2 3" key="1">
    <citation type="journal article" date="2020" name="Cell">
        <title>Large-Scale Comparative Analyses of Tick Genomes Elucidate Their Genetic Diversity and Vector Capacities.</title>
        <authorList>
            <consortium name="Tick Genome and Microbiome Consortium (TIGMIC)"/>
            <person name="Jia N."/>
            <person name="Wang J."/>
            <person name="Shi W."/>
            <person name="Du L."/>
            <person name="Sun Y."/>
            <person name="Zhan W."/>
            <person name="Jiang J.F."/>
            <person name="Wang Q."/>
            <person name="Zhang B."/>
            <person name="Ji P."/>
            <person name="Bell-Sakyi L."/>
            <person name="Cui X.M."/>
            <person name="Yuan T.T."/>
            <person name="Jiang B.G."/>
            <person name="Yang W.F."/>
            <person name="Lam T.T."/>
            <person name="Chang Q.C."/>
            <person name="Ding S.J."/>
            <person name="Wang X.J."/>
            <person name="Zhu J.G."/>
            <person name="Ruan X.D."/>
            <person name="Zhao L."/>
            <person name="Wei J.T."/>
            <person name="Ye R.Z."/>
            <person name="Que T.C."/>
            <person name="Du C.H."/>
            <person name="Zhou Y.H."/>
            <person name="Cheng J.X."/>
            <person name="Dai P.F."/>
            <person name="Guo W.B."/>
            <person name="Han X.H."/>
            <person name="Huang E.J."/>
            <person name="Li L.F."/>
            <person name="Wei W."/>
            <person name="Gao Y.C."/>
            <person name="Liu J.Z."/>
            <person name="Shao H.Z."/>
            <person name="Wang X."/>
            <person name="Wang C.C."/>
            <person name="Yang T.C."/>
            <person name="Huo Q.B."/>
            <person name="Li W."/>
            <person name="Chen H.Y."/>
            <person name="Chen S.E."/>
            <person name="Zhou L.G."/>
            <person name="Ni X.B."/>
            <person name="Tian J.H."/>
            <person name="Sheng Y."/>
            <person name="Liu T."/>
            <person name="Pan Y.S."/>
            <person name="Xia L.Y."/>
            <person name="Li J."/>
            <person name="Zhao F."/>
            <person name="Cao W.C."/>
        </authorList>
    </citation>
    <scope>NUCLEOTIDE SEQUENCE [LARGE SCALE GENOMIC DNA]</scope>
    <source>
        <strain evidence="2">HaeL-2018</strain>
    </source>
</reference>
<protein>
    <submittedName>
        <fullName evidence="2">Uncharacterized protein</fullName>
    </submittedName>
</protein>
<feature type="region of interest" description="Disordered" evidence="1">
    <location>
        <begin position="241"/>
        <end position="260"/>
    </location>
</feature>
<dbReference type="VEuPathDB" id="VectorBase:HLOH_056696"/>
<feature type="region of interest" description="Disordered" evidence="1">
    <location>
        <begin position="346"/>
        <end position="365"/>
    </location>
</feature>
<name>A0A9J6GGP6_HAELO</name>
<evidence type="ECO:0000313" key="2">
    <source>
        <dbReference type="EMBL" id="KAH9374023.1"/>
    </source>
</evidence>
<gene>
    <name evidence="2" type="ORF">HPB48_005292</name>
</gene>
<feature type="compositionally biased region" description="Basic residues" evidence="1">
    <location>
        <begin position="314"/>
        <end position="323"/>
    </location>
</feature>
<feature type="compositionally biased region" description="Polar residues" evidence="1">
    <location>
        <begin position="75"/>
        <end position="90"/>
    </location>
</feature>
<feature type="region of interest" description="Disordered" evidence="1">
    <location>
        <begin position="293"/>
        <end position="340"/>
    </location>
</feature>
<comment type="caution">
    <text evidence="2">The sequence shown here is derived from an EMBL/GenBank/DDBJ whole genome shotgun (WGS) entry which is preliminary data.</text>
</comment>
<organism evidence="2 3">
    <name type="scientific">Haemaphysalis longicornis</name>
    <name type="common">Bush tick</name>
    <dbReference type="NCBI Taxonomy" id="44386"/>
    <lineage>
        <taxon>Eukaryota</taxon>
        <taxon>Metazoa</taxon>
        <taxon>Ecdysozoa</taxon>
        <taxon>Arthropoda</taxon>
        <taxon>Chelicerata</taxon>
        <taxon>Arachnida</taxon>
        <taxon>Acari</taxon>
        <taxon>Parasitiformes</taxon>
        <taxon>Ixodida</taxon>
        <taxon>Ixodoidea</taxon>
        <taxon>Ixodidae</taxon>
        <taxon>Haemaphysalinae</taxon>
        <taxon>Haemaphysalis</taxon>
    </lineage>
</organism>
<proteinExistence type="predicted"/>
<evidence type="ECO:0000313" key="3">
    <source>
        <dbReference type="Proteomes" id="UP000821853"/>
    </source>
</evidence>
<accession>A0A9J6GGP6</accession>
<evidence type="ECO:0000256" key="1">
    <source>
        <dbReference type="SAM" id="MobiDB-lite"/>
    </source>
</evidence>
<dbReference type="Proteomes" id="UP000821853">
    <property type="component" value="Chromosome 4"/>
</dbReference>
<dbReference type="AlphaFoldDB" id="A0A9J6GGP6"/>